<dbReference type="Proteomes" id="UP001165079">
    <property type="component" value="Unassembled WGS sequence"/>
</dbReference>
<evidence type="ECO:0000313" key="2">
    <source>
        <dbReference type="EMBL" id="GLZ78531.1"/>
    </source>
</evidence>
<organism evidence="2 3">
    <name type="scientific">Actinorhabdospora filicis</name>
    <dbReference type="NCBI Taxonomy" id="1785913"/>
    <lineage>
        <taxon>Bacteria</taxon>
        <taxon>Bacillati</taxon>
        <taxon>Actinomycetota</taxon>
        <taxon>Actinomycetes</taxon>
        <taxon>Micromonosporales</taxon>
        <taxon>Micromonosporaceae</taxon>
        <taxon>Actinorhabdospora</taxon>
    </lineage>
</organism>
<proteinExistence type="predicted"/>
<evidence type="ECO:0000313" key="3">
    <source>
        <dbReference type="Proteomes" id="UP001165079"/>
    </source>
</evidence>
<gene>
    <name evidence="2" type="ORF">Afil01_33380</name>
</gene>
<dbReference type="EMBL" id="BSTX01000002">
    <property type="protein sequence ID" value="GLZ78531.1"/>
    <property type="molecule type" value="Genomic_DNA"/>
</dbReference>
<protein>
    <submittedName>
        <fullName evidence="2">Uncharacterized protein</fullName>
    </submittedName>
</protein>
<feature type="compositionally biased region" description="Basic residues" evidence="1">
    <location>
        <begin position="283"/>
        <end position="303"/>
    </location>
</feature>
<comment type="caution">
    <text evidence="2">The sequence shown here is derived from an EMBL/GenBank/DDBJ whole genome shotgun (WGS) entry which is preliminary data.</text>
</comment>
<sequence length="303" mass="32087">MAEGYRGEGEGPWQHAGPVRCRTYTPAVPDDENLPGLLDDVALGRADSERLDTVLFRDRLHPEAVAVIGPVIDWVADPRLAEPLIMSTLVELASHPGAEPTAIADALTTRADTLLDLAVRDLTGDSGDIPREAAVLLGYCHPDPELSARVRRAAGDVTDPLLRAPLIASAARLDPAAADWLTGLLAPDRPPITQAAAVAAMSTIGIPATDAVYAAFIRARLAHPDPWLLTEDCGFRRLIDYLGDRGDAALAGSAPIGSPPTWPRATPSGSGSCTCSPASTTRAGRRSRRRRSPAGGRRRSPMR</sequence>
<keyword evidence="3" id="KW-1185">Reference proteome</keyword>
<reference evidence="2" key="1">
    <citation type="submission" date="2023-03" db="EMBL/GenBank/DDBJ databases">
        <title>Actinorhabdospora filicis NBRC 111898.</title>
        <authorList>
            <person name="Ichikawa N."/>
            <person name="Sato H."/>
            <person name="Tonouchi N."/>
        </authorList>
    </citation>
    <scope>NUCLEOTIDE SEQUENCE</scope>
    <source>
        <strain evidence="2">NBRC 111898</strain>
    </source>
</reference>
<name>A0A9W6WAE9_9ACTN</name>
<feature type="region of interest" description="Disordered" evidence="1">
    <location>
        <begin position="252"/>
        <end position="303"/>
    </location>
</feature>
<accession>A0A9W6WAE9</accession>
<dbReference type="AlphaFoldDB" id="A0A9W6WAE9"/>
<evidence type="ECO:0000256" key="1">
    <source>
        <dbReference type="SAM" id="MobiDB-lite"/>
    </source>
</evidence>